<dbReference type="InterPro" id="IPR029033">
    <property type="entry name" value="His_PPase_superfam"/>
</dbReference>
<keyword evidence="3" id="KW-1185">Reference proteome</keyword>
<name>A0A9P4VWI4_9PEZI</name>
<protein>
    <recommendedName>
        <fullName evidence="4">Phosphoglycerate mutase-like protein</fullName>
    </recommendedName>
</protein>
<gene>
    <name evidence="2" type="ORF">M501DRAFT_1012129</name>
</gene>
<comment type="caution">
    <text evidence="2">The sequence shown here is derived from an EMBL/GenBank/DDBJ whole genome shotgun (WGS) entry which is preliminary data.</text>
</comment>
<evidence type="ECO:0000313" key="3">
    <source>
        <dbReference type="Proteomes" id="UP000799429"/>
    </source>
</evidence>
<evidence type="ECO:0000256" key="1">
    <source>
        <dbReference type="SAM" id="MobiDB-lite"/>
    </source>
</evidence>
<evidence type="ECO:0008006" key="4">
    <source>
        <dbReference type="Google" id="ProtNLM"/>
    </source>
</evidence>
<proteinExistence type="predicted"/>
<dbReference type="EMBL" id="MU006089">
    <property type="protein sequence ID" value="KAF2842729.1"/>
    <property type="molecule type" value="Genomic_DNA"/>
</dbReference>
<dbReference type="SUPFAM" id="SSF53254">
    <property type="entry name" value="Phosphoglycerate mutase-like"/>
    <property type="match status" value="1"/>
</dbReference>
<accession>A0A9P4VWI4</accession>
<reference evidence="2" key="1">
    <citation type="journal article" date="2020" name="Stud. Mycol.">
        <title>101 Dothideomycetes genomes: a test case for predicting lifestyles and emergence of pathogens.</title>
        <authorList>
            <person name="Haridas S."/>
            <person name="Albert R."/>
            <person name="Binder M."/>
            <person name="Bloem J."/>
            <person name="Labutti K."/>
            <person name="Salamov A."/>
            <person name="Andreopoulos B."/>
            <person name="Baker S."/>
            <person name="Barry K."/>
            <person name="Bills G."/>
            <person name="Bluhm B."/>
            <person name="Cannon C."/>
            <person name="Castanera R."/>
            <person name="Culley D."/>
            <person name="Daum C."/>
            <person name="Ezra D."/>
            <person name="Gonzalez J."/>
            <person name="Henrissat B."/>
            <person name="Kuo A."/>
            <person name="Liang C."/>
            <person name="Lipzen A."/>
            <person name="Lutzoni F."/>
            <person name="Magnuson J."/>
            <person name="Mondo S."/>
            <person name="Nolan M."/>
            <person name="Ohm R."/>
            <person name="Pangilinan J."/>
            <person name="Park H.-J."/>
            <person name="Ramirez L."/>
            <person name="Alfaro M."/>
            <person name="Sun H."/>
            <person name="Tritt A."/>
            <person name="Yoshinaga Y."/>
            <person name="Zwiers L.-H."/>
            <person name="Turgeon B."/>
            <person name="Goodwin S."/>
            <person name="Spatafora J."/>
            <person name="Crous P."/>
            <person name="Grigoriev I."/>
        </authorList>
    </citation>
    <scope>NUCLEOTIDE SEQUENCE</scope>
    <source>
        <strain evidence="2">CBS 101060</strain>
    </source>
</reference>
<dbReference type="OrthoDB" id="496981at2759"/>
<feature type="compositionally biased region" description="Basic and acidic residues" evidence="1">
    <location>
        <begin position="230"/>
        <end position="271"/>
    </location>
</feature>
<feature type="region of interest" description="Disordered" evidence="1">
    <location>
        <begin position="230"/>
        <end position="284"/>
    </location>
</feature>
<feature type="region of interest" description="Disordered" evidence="1">
    <location>
        <begin position="1"/>
        <end position="51"/>
    </location>
</feature>
<sequence length="284" mass="30888">MQRAKQSPKDLPTSPRNRSRNRQSHAADDADRGREFRGRCQRGSEMGSGPLLARHVYPSVQTHPTPTTPSFKPQSHIPVSPSWPILTCISHLTSNYHTTLTRPPPENSDKPCDTGLPPVPALSLLHSTPPHIPSTHPLSLSLATLPSTYPLYPAKTGPFAFTRRAILARGHDALSALSTREEKVIAVVSHSGFLRTAVAGMWFRNGDFRVFEFEDGGVGLGEVRDWKAGRGLRESEETRERGGGLGGSRKEPAGIERMDFPEEGVGERAGDEPAVEVPGKGEGK</sequence>
<dbReference type="Proteomes" id="UP000799429">
    <property type="component" value="Unassembled WGS sequence"/>
</dbReference>
<evidence type="ECO:0000313" key="2">
    <source>
        <dbReference type="EMBL" id="KAF2842729.1"/>
    </source>
</evidence>
<feature type="compositionally biased region" description="Basic and acidic residues" evidence="1">
    <location>
        <begin position="25"/>
        <end position="38"/>
    </location>
</feature>
<dbReference type="AlphaFoldDB" id="A0A9P4VWI4"/>
<organism evidence="2 3">
    <name type="scientific">Patellaria atrata CBS 101060</name>
    <dbReference type="NCBI Taxonomy" id="1346257"/>
    <lineage>
        <taxon>Eukaryota</taxon>
        <taxon>Fungi</taxon>
        <taxon>Dikarya</taxon>
        <taxon>Ascomycota</taxon>
        <taxon>Pezizomycotina</taxon>
        <taxon>Dothideomycetes</taxon>
        <taxon>Dothideomycetes incertae sedis</taxon>
        <taxon>Patellariales</taxon>
        <taxon>Patellariaceae</taxon>
        <taxon>Patellaria</taxon>
    </lineage>
</organism>
<feature type="region of interest" description="Disordered" evidence="1">
    <location>
        <begin position="97"/>
        <end position="116"/>
    </location>
</feature>